<reference evidence="2" key="1">
    <citation type="submission" date="2022-07" db="EMBL/GenBank/DDBJ databases">
        <title>Phylogenomic reconstructions and comparative analyses of Kickxellomycotina fungi.</title>
        <authorList>
            <person name="Reynolds N.K."/>
            <person name="Stajich J.E."/>
            <person name="Barry K."/>
            <person name="Grigoriev I.V."/>
            <person name="Crous P."/>
            <person name="Smith M.E."/>
        </authorList>
    </citation>
    <scope>NUCLEOTIDE SEQUENCE</scope>
    <source>
        <strain evidence="2">RSA 861</strain>
    </source>
</reference>
<comment type="caution">
    <text evidence="2">The sequence shown here is derived from an EMBL/GenBank/DDBJ whole genome shotgun (WGS) entry which is preliminary data.</text>
</comment>
<dbReference type="AlphaFoldDB" id="A0A9W8DUZ1"/>
<proteinExistence type="predicted"/>
<sequence length="294" mass="32486">MKSALFFAFGALVLQQSRAAGQVNNGVPSSTKELPDEIGKHNPMLKQPQYNQILVRRGLVPSQELTPFQDDLEDNAEPLNQHYGEENVPEAEVISLTKEFVNEIKSLIEVGDDVTSAAMEFIEAFEEANQLAGEVNQVDKGLYLKAAEFVRDGKVLIQKAEQVEKDRKKAAEVANKCLLEISSTKDACDVAVAAQNAYDQAASEAKYHSGQAIEEARLAREAYDQATDNTKQAAKAVRDAVEAFEQATDERERLQKICDSDLEKLGEEFTERVGRFFDEASELIDGPKEADPMA</sequence>
<dbReference type="EMBL" id="JANBPT010000475">
    <property type="protein sequence ID" value="KAJ1919365.1"/>
    <property type="molecule type" value="Genomic_DNA"/>
</dbReference>
<evidence type="ECO:0000313" key="2">
    <source>
        <dbReference type="EMBL" id="KAJ1919365.1"/>
    </source>
</evidence>
<organism evidence="2 3">
    <name type="scientific">Tieghemiomyces parasiticus</name>
    <dbReference type="NCBI Taxonomy" id="78921"/>
    <lineage>
        <taxon>Eukaryota</taxon>
        <taxon>Fungi</taxon>
        <taxon>Fungi incertae sedis</taxon>
        <taxon>Zoopagomycota</taxon>
        <taxon>Kickxellomycotina</taxon>
        <taxon>Dimargaritomycetes</taxon>
        <taxon>Dimargaritales</taxon>
        <taxon>Dimargaritaceae</taxon>
        <taxon>Tieghemiomyces</taxon>
    </lineage>
</organism>
<protein>
    <submittedName>
        <fullName evidence="2">Uncharacterized protein</fullName>
    </submittedName>
</protein>
<gene>
    <name evidence="2" type="ORF">IWQ60_007268</name>
</gene>
<feature type="signal peptide" evidence="1">
    <location>
        <begin position="1"/>
        <end position="19"/>
    </location>
</feature>
<name>A0A9W8DUZ1_9FUNG</name>
<dbReference type="Proteomes" id="UP001150569">
    <property type="component" value="Unassembled WGS sequence"/>
</dbReference>
<keyword evidence="1" id="KW-0732">Signal</keyword>
<evidence type="ECO:0000256" key="1">
    <source>
        <dbReference type="SAM" id="SignalP"/>
    </source>
</evidence>
<evidence type="ECO:0000313" key="3">
    <source>
        <dbReference type="Proteomes" id="UP001150569"/>
    </source>
</evidence>
<feature type="chain" id="PRO_5040767828" evidence="1">
    <location>
        <begin position="20"/>
        <end position="294"/>
    </location>
</feature>
<accession>A0A9W8DUZ1</accession>
<keyword evidence="3" id="KW-1185">Reference proteome</keyword>